<name>A0A8E2DPE9_9APHY</name>
<evidence type="ECO:0000313" key="3">
    <source>
        <dbReference type="Proteomes" id="UP000250043"/>
    </source>
</evidence>
<reference evidence="2 3" key="1">
    <citation type="submission" date="2016-07" db="EMBL/GenBank/DDBJ databases">
        <title>Draft genome of the white-rot fungus Obba rivulosa 3A-2.</title>
        <authorList>
            <consortium name="DOE Joint Genome Institute"/>
            <person name="Miettinen O."/>
            <person name="Riley R."/>
            <person name="Acob R."/>
            <person name="Barry K."/>
            <person name="Cullen D."/>
            <person name="De Vries R."/>
            <person name="Hainaut M."/>
            <person name="Hatakka A."/>
            <person name="Henrissat B."/>
            <person name="Hilden K."/>
            <person name="Kuo R."/>
            <person name="Labutti K."/>
            <person name="Lipzen A."/>
            <person name="Makela M.R."/>
            <person name="Sandor L."/>
            <person name="Spatafora J.W."/>
            <person name="Grigoriev I.V."/>
            <person name="Hibbett D.S."/>
        </authorList>
    </citation>
    <scope>NUCLEOTIDE SEQUENCE [LARGE SCALE GENOMIC DNA]</scope>
    <source>
        <strain evidence="2 3">3A-2</strain>
    </source>
</reference>
<protein>
    <submittedName>
        <fullName evidence="2">Uncharacterized protein</fullName>
    </submittedName>
</protein>
<feature type="region of interest" description="Disordered" evidence="1">
    <location>
        <begin position="289"/>
        <end position="315"/>
    </location>
</feature>
<evidence type="ECO:0000256" key="1">
    <source>
        <dbReference type="SAM" id="MobiDB-lite"/>
    </source>
</evidence>
<feature type="compositionally biased region" description="Low complexity" evidence="1">
    <location>
        <begin position="300"/>
        <end position="315"/>
    </location>
</feature>
<proteinExistence type="predicted"/>
<feature type="region of interest" description="Disordered" evidence="1">
    <location>
        <begin position="257"/>
        <end position="277"/>
    </location>
</feature>
<keyword evidence="3" id="KW-1185">Reference proteome</keyword>
<dbReference type="AlphaFoldDB" id="A0A8E2DPE9"/>
<dbReference type="EMBL" id="KV722356">
    <property type="protein sequence ID" value="OCH93328.1"/>
    <property type="molecule type" value="Genomic_DNA"/>
</dbReference>
<accession>A0A8E2DPE9</accession>
<sequence>MRPVYWREIIDTWILQVEHIYALDKKRLTTYAAGKCRSRTAQIFARFISETIYIFAEHAPVEEHLAPSSTSTEFYGVLQRADLLTHGEMTVTHLVHNLPTEWGATFLIEAKKAVDLIAIVETDKYCMARPSGSVLPVHGYWGRKKPTGKCFCERRAYESRELYAVTWCTRFHGAARDAKRPLSEPRAATAQSALHSNTPIHLLPVNSRTLKVFTVYTMPTNSVVQVSWGSSPDSGKERYGAVATTFVLRTYNVTTTSSTVPSGDKVHSTIPTKPHTQALPNATLMHTSFERHNSSSSATSKLSIPPLSHSHSSGSNVCTNSIPTLATGGSRLSVWSTRYRVGLSNMAAKPADTPKKCDDTHKKSRPEWIARIEGWVSHTQAAAPFPDLDECHGAHLMGAFGAAVHVAVSCAYAVFEESEDAPIKRHPPRKLISTSAPVQWHCSHAQANNGRDARGRSSHVTAVEDVQTVLNATELFDDEVYNRTTLRNVDWSISVQDQGMAEHRSLLTSADFEVNCFHLWRVIEDWRHAFKEGCCNPLTSSQIAPMSRSPGNDRFCTRTIIVTSASSSAATKGSVVSCHLASSIIKEGSEPWDPPHDAPFDENRPAVLLLSEADDDELEAVIMECAEIPKKNRKYPTVSPLCLTQLSCRIKVNSDGPYAYIYSRDVGSGTYQS</sequence>
<organism evidence="2 3">
    <name type="scientific">Obba rivulosa</name>
    <dbReference type="NCBI Taxonomy" id="1052685"/>
    <lineage>
        <taxon>Eukaryota</taxon>
        <taxon>Fungi</taxon>
        <taxon>Dikarya</taxon>
        <taxon>Basidiomycota</taxon>
        <taxon>Agaricomycotina</taxon>
        <taxon>Agaricomycetes</taxon>
        <taxon>Polyporales</taxon>
        <taxon>Gelatoporiaceae</taxon>
        <taxon>Obba</taxon>
    </lineage>
</organism>
<dbReference type="Proteomes" id="UP000250043">
    <property type="component" value="Unassembled WGS sequence"/>
</dbReference>
<evidence type="ECO:0000313" key="2">
    <source>
        <dbReference type="EMBL" id="OCH93328.1"/>
    </source>
</evidence>
<gene>
    <name evidence="2" type="ORF">OBBRIDRAFT_801959</name>
</gene>